<organism evidence="2 5">
    <name type="scientific">Araneus ventricosus</name>
    <name type="common">Orbweaver spider</name>
    <name type="synonym">Epeira ventricosa</name>
    <dbReference type="NCBI Taxonomy" id="182803"/>
    <lineage>
        <taxon>Eukaryota</taxon>
        <taxon>Metazoa</taxon>
        <taxon>Ecdysozoa</taxon>
        <taxon>Arthropoda</taxon>
        <taxon>Chelicerata</taxon>
        <taxon>Arachnida</taxon>
        <taxon>Araneae</taxon>
        <taxon>Araneomorphae</taxon>
        <taxon>Entelegynae</taxon>
        <taxon>Araneoidea</taxon>
        <taxon>Araneidae</taxon>
        <taxon>Araneus</taxon>
    </lineage>
</organism>
<reference evidence="2 5" key="1">
    <citation type="journal article" date="2019" name="Sci. Rep.">
        <title>Orb-weaving spider Araneus ventricosus genome elucidates the spidroin gene catalogue.</title>
        <authorList>
            <person name="Kono N."/>
            <person name="Nakamura H."/>
            <person name="Ohtoshi R."/>
            <person name="Moran D.A.P."/>
            <person name="Shinohara A."/>
            <person name="Yoshida Y."/>
            <person name="Fujiwara M."/>
            <person name="Mori M."/>
            <person name="Tomita M."/>
            <person name="Arakawa K."/>
        </authorList>
    </citation>
    <scope>NUCLEOTIDE SEQUENCE [LARGE SCALE GENOMIC DNA]</scope>
</reference>
<protein>
    <submittedName>
        <fullName evidence="2">Uncharacterized protein</fullName>
    </submittedName>
</protein>
<evidence type="ECO:0000313" key="4">
    <source>
        <dbReference type="EMBL" id="GBO40224.1"/>
    </source>
</evidence>
<keyword evidence="5" id="KW-1185">Reference proteome</keyword>
<proteinExistence type="predicted"/>
<dbReference type="Proteomes" id="UP000499080">
    <property type="component" value="Unassembled WGS sequence"/>
</dbReference>
<sequence>MYTLRQRIPKRFARKYFRGLAVQTLSVRYFIKSFPMYTLRQWIPKRFARKCFRGQPMESEMATFPQPSLLSGLYPSLQFFDVSNWCGKDSVLDIAPKEKMKRRNVWRAWRPGCWSIPSNPPIEMFRLGNHVLRGTPVWGCSILLKHYPWLKFF</sequence>
<dbReference type="EMBL" id="BGPR01065394">
    <property type="protein sequence ID" value="GBO40224.1"/>
    <property type="molecule type" value="Genomic_DNA"/>
</dbReference>
<accession>A0A4Y2WTM0</accession>
<dbReference type="AlphaFoldDB" id="A0A4Y2WTM0"/>
<dbReference type="EMBL" id="BGPR01065326">
    <property type="protein sequence ID" value="GBO40148.1"/>
    <property type="molecule type" value="Genomic_DNA"/>
</dbReference>
<gene>
    <name evidence="3" type="ORF">AVEN_13195_1</name>
    <name evidence="4" type="ORF">AVEN_216345_1</name>
    <name evidence="1" type="ORF">AVEN_248315_1</name>
    <name evidence="2" type="ORF">AVEN_256764_1</name>
</gene>
<evidence type="ECO:0000313" key="5">
    <source>
        <dbReference type="Proteomes" id="UP000499080"/>
    </source>
</evidence>
<evidence type="ECO:0000313" key="1">
    <source>
        <dbReference type="EMBL" id="GBO40145.1"/>
    </source>
</evidence>
<evidence type="ECO:0000313" key="2">
    <source>
        <dbReference type="EMBL" id="GBO40146.1"/>
    </source>
</evidence>
<dbReference type="EMBL" id="BGPR01065325">
    <property type="protein sequence ID" value="GBO40146.1"/>
    <property type="molecule type" value="Genomic_DNA"/>
</dbReference>
<comment type="caution">
    <text evidence="2">The sequence shown here is derived from an EMBL/GenBank/DDBJ whole genome shotgun (WGS) entry which is preliminary data.</text>
</comment>
<name>A0A4Y2WTM0_ARAVE</name>
<evidence type="ECO:0000313" key="3">
    <source>
        <dbReference type="EMBL" id="GBO40148.1"/>
    </source>
</evidence>
<dbReference type="EMBL" id="BGPR01065324">
    <property type="protein sequence ID" value="GBO40145.1"/>
    <property type="molecule type" value="Genomic_DNA"/>
</dbReference>